<sequence>MRSRTSRTGSSSTAGAGGPASVGRSTRAAGTELSGADPVGEPSVRAAARRCVPGSRALQRVKFTVGQASWDVKGERSARPWSWTSVSDRTDIRQTSAPPL</sequence>
<accession>A0A918NSR3</accession>
<reference evidence="2" key="1">
    <citation type="journal article" date="2014" name="Int. J. Syst. Evol. Microbiol.">
        <title>Complete genome sequence of Corynebacterium casei LMG S-19264T (=DSM 44701T), isolated from a smear-ripened cheese.</title>
        <authorList>
            <consortium name="US DOE Joint Genome Institute (JGI-PGF)"/>
            <person name="Walter F."/>
            <person name="Albersmeier A."/>
            <person name="Kalinowski J."/>
            <person name="Ruckert C."/>
        </authorList>
    </citation>
    <scope>NUCLEOTIDE SEQUENCE</scope>
    <source>
        <strain evidence="2">JCM 4956</strain>
    </source>
</reference>
<dbReference type="Proteomes" id="UP000645555">
    <property type="component" value="Unassembled WGS sequence"/>
</dbReference>
<organism evidence="2 3">
    <name type="scientific">Streptomyces fructofermentans</name>
    <dbReference type="NCBI Taxonomy" id="152141"/>
    <lineage>
        <taxon>Bacteria</taxon>
        <taxon>Bacillati</taxon>
        <taxon>Actinomycetota</taxon>
        <taxon>Actinomycetes</taxon>
        <taxon>Kitasatosporales</taxon>
        <taxon>Streptomycetaceae</taxon>
        <taxon>Streptomyces</taxon>
    </lineage>
</organism>
<protein>
    <submittedName>
        <fullName evidence="2">Uncharacterized protein</fullName>
    </submittedName>
</protein>
<reference evidence="2" key="2">
    <citation type="submission" date="2020-09" db="EMBL/GenBank/DDBJ databases">
        <authorList>
            <person name="Sun Q."/>
            <person name="Ohkuma M."/>
        </authorList>
    </citation>
    <scope>NUCLEOTIDE SEQUENCE</scope>
    <source>
        <strain evidence="2">JCM 4956</strain>
    </source>
</reference>
<dbReference type="AlphaFoldDB" id="A0A918NSR3"/>
<proteinExistence type="predicted"/>
<comment type="caution">
    <text evidence="2">The sequence shown here is derived from an EMBL/GenBank/DDBJ whole genome shotgun (WGS) entry which is preliminary data.</text>
</comment>
<feature type="compositionally biased region" description="Low complexity" evidence="1">
    <location>
        <begin position="1"/>
        <end position="14"/>
    </location>
</feature>
<evidence type="ECO:0000313" key="3">
    <source>
        <dbReference type="Proteomes" id="UP000645555"/>
    </source>
</evidence>
<name>A0A918NSR3_9ACTN</name>
<gene>
    <name evidence="2" type="ORF">GCM10010515_68420</name>
</gene>
<evidence type="ECO:0000313" key="2">
    <source>
        <dbReference type="EMBL" id="GGX91585.1"/>
    </source>
</evidence>
<feature type="region of interest" description="Disordered" evidence="1">
    <location>
        <begin position="1"/>
        <end position="44"/>
    </location>
</feature>
<keyword evidence="3" id="KW-1185">Reference proteome</keyword>
<evidence type="ECO:0000256" key="1">
    <source>
        <dbReference type="SAM" id="MobiDB-lite"/>
    </source>
</evidence>
<dbReference type="EMBL" id="BMWD01000034">
    <property type="protein sequence ID" value="GGX91585.1"/>
    <property type="molecule type" value="Genomic_DNA"/>
</dbReference>